<evidence type="ECO:0000313" key="1">
    <source>
        <dbReference type="EMBL" id="GAA5152100.1"/>
    </source>
</evidence>
<gene>
    <name evidence="1" type="ORF">GCM10023321_20250</name>
</gene>
<reference evidence="2" key="1">
    <citation type="journal article" date="2019" name="Int. J. Syst. Evol. Microbiol.">
        <title>The Global Catalogue of Microorganisms (GCM) 10K type strain sequencing project: providing services to taxonomists for standard genome sequencing and annotation.</title>
        <authorList>
            <consortium name="The Broad Institute Genomics Platform"/>
            <consortium name="The Broad Institute Genome Sequencing Center for Infectious Disease"/>
            <person name="Wu L."/>
            <person name="Ma J."/>
        </authorList>
    </citation>
    <scope>NUCLEOTIDE SEQUENCE [LARGE SCALE GENOMIC DNA]</scope>
    <source>
        <strain evidence="2">JCM 18303</strain>
    </source>
</reference>
<evidence type="ECO:0000313" key="2">
    <source>
        <dbReference type="Proteomes" id="UP001428817"/>
    </source>
</evidence>
<proteinExistence type="predicted"/>
<protein>
    <submittedName>
        <fullName evidence="1">Uncharacterized protein</fullName>
    </submittedName>
</protein>
<dbReference type="Proteomes" id="UP001428817">
    <property type="component" value="Unassembled WGS sequence"/>
</dbReference>
<sequence>MQKHPLPVQNEIDMASYEADSSNQTHARSCRVTLSSVLLSATHRNTYSGVTMRLTFLGKESVPDQSPTLYATDSDSYVVQGWIVTDPKILAVIPVAEDETVVEVPPKLMVHLANDGPEGDVVNLIPPIVHVNEVGNYIVRGTKVTDQETLSQMDIPGHETCVHVSRVAMAALVGS</sequence>
<keyword evidence="2" id="KW-1185">Reference proteome</keyword>
<name>A0ABP9PUI8_9PSEU</name>
<organism evidence="1 2">
    <name type="scientific">Pseudonocardia eucalypti</name>
    <dbReference type="NCBI Taxonomy" id="648755"/>
    <lineage>
        <taxon>Bacteria</taxon>
        <taxon>Bacillati</taxon>
        <taxon>Actinomycetota</taxon>
        <taxon>Actinomycetes</taxon>
        <taxon>Pseudonocardiales</taxon>
        <taxon>Pseudonocardiaceae</taxon>
        <taxon>Pseudonocardia</taxon>
    </lineage>
</organism>
<accession>A0ABP9PUI8</accession>
<comment type="caution">
    <text evidence="1">The sequence shown here is derived from an EMBL/GenBank/DDBJ whole genome shotgun (WGS) entry which is preliminary data.</text>
</comment>
<dbReference type="EMBL" id="BAABJP010000007">
    <property type="protein sequence ID" value="GAA5152100.1"/>
    <property type="molecule type" value="Genomic_DNA"/>
</dbReference>